<dbReference type="Gramene" id="TKW22823">
    <property type="protein sequence ID" value="TKW22823"/>
    <property type="gene ID" value="SEVIR_4G253000v2"/>
</dbReference>
<protein>
    <submittedName>
        <fullName evidence="2">Uncharacterized protein</fullName>
    </submittedName>
</protein>
<reference evidence="2" key="1">
    <citation type="submission" date="2019-03" db="EMBL/GenBank/DDBJ databases">
        <title>WGS assembly of Setaria viridis.</title>
        <authorList>
            <person name="Huang P."/>
            <person name="Jenkins J."/>
            <person name="Grimwood J."/>
            <person name="Barry K."/>
            <person name="Healey A."/>
            <person name="Mamidi S."/>
            <person name="Sreedasyam A."/>
            <person name="Shu S."/>
            <person name="Feldman M."/>
            <person name="Wu J."/>
            <person name="Yu Y."/>
            <person name="Chen C."/>
            <person name="Johnson J."/>
            <person name="Rokhsar D."/>
            <person name="Baxter I."/>
            <person name="Schmutz J."/>
            <person name="Brutnell T."/>
            <person name="Kellogg E."/>
        </authorList>
    </citation>
    <scope>NUCLEOTIDE SEQUENCE [LARGE SCALE GENOMIC DNA]</scope>
</reference>
<gene>
    <name evidence="2" type="ORF">SEVIR_4G253000v2</name>
</gene>
<accession>A0A4U6V5S0</accession>
<proteinExistence type="predicted"/>
<evidence type="ECO:0000313" key="2">
    <source>
        <dbReference type="EMBL" id="TKW22823.1"/>
    </source>
</evidence>
<name>A0A4U6V5S0_SETVI</name>
<dbReference type="AlphaFoldDB" id="A0A4U6V5S0"/>
<feature type="region of interest" description="Disordered" evidence="1">
    <location>
        <begin position="25"/>
        <end position="51"/>
    </location>
</feature>
<sequence>MDQMASACGEANKLLAMVCQVGGKNPKEKRHANAATPEHDKSNPSVPKASTPKVVYGRPHIKQDPVHVQHISIPFCPLACPWQNGRPAWGRATRPSLERLGPNHLKFTSWMAGHRQKCRMDGRDTEREAYSGQILGRIGSNFSGQFLNHRIIVFFSTSHENQDTFCSTG</sequence>
<dbReference type="EMBL" id="CM016555">
    <property type="protein sequence ID" value="TKW22823.1"/>
    <property type="molecule type" value="Genomic_DNA"/>
</dbReference>
<evidence type="ECO:0000313" key="3">
    <source>
        <dbReference type="Proteomes" id="UP000298652"/>
    </source>
</evidence>
<evidence type="ECO:0000256" key="1">
    <source>
        <dbReference type="SAM" id="MobiDB-lite"/>
    </source>
</evidence>
<organism evidence="2 3">
    <name type="scientific">Setaria viridis</name>
    <name type="common">Green bristlegrass</name>
    <name type="synonym">Setaria italica subsp. viridis</name>
    <dbReference type="NCBI Taxonomy" id="4556"/>
    <lineage>
        <taxon>Eukaryota</taxon>
        <taxon>Viridiplantae</taxon>
        <taxon>Streptophyta</taxon>
        <taxon>Embryophyta</taxon>
        <taxon>Tracheophyta</taxon>
        <taxon>Spermatophyta</taxon>
        <taxon>Magnoliopsida</taxon>
        <taxon>Liliopsida</taxon>
        <taxon>Poales</taxon>
        <taxon>Poaceae</taxon>
        <taxon>PACMAD clade</taxon>
        <taxon>Panicoideae</taxon>
        <taxon>Panicodae</taxon>
        <taxon>Paniceae</taxon>
        <taxon>Cenchrinae</taxon>
        <taxon>Setaria</taxon>
    </lineage>
</organism>
<keyword evidence="3" id="KW-1185">Reference proteome</keyword>
<dbReference type="Proteomes" id="UP000298652">
    <property type="component" value="Chromosome 4"/>
</dbReference>